<gene>
    <name evidence="2" type="ORF">BDW59DRAFT_114690</name>
</gene>
<dbReference type="Pfam" id="PF26146">
    <property type="entry name" value="PI-PLC_X"/>
    <property type="match status" value="1"/>
</dbReference>
<reference evidence="2 3" key="1">
    <citation type="submission" date="2024-07" db="EMBL/GenBank/DDBJ databases">
        <title>Section-level genome sequencing and comparative genomics of Aspergillus sections Usti and Cavernicolus.</title>
        <authorList>
            <consortium name="Lawrence Berkeley National Laboratory"/>
            <person name="Nybo J.L."/>
            <person name="Vesth T.C."/>
            <person name="Theobald S."/>
            <person name="Frisvad J.C."/>
            <person name="Larsen T.O."/>
            <person name="Kjaerboelling I."/>
            <person name="Rothschild-Mancinelli K."/>
            <person name="Lyhne E.K."/>
            <person name="Kogle M.E."/>
            <person name="Barry K."/>
            <person name="Clum A."/>
            <person name="Na H."/>
            <person name="Ledsgaard L."/>
            <person name="Lin J."/>
            <person name="Lipzen A."/>
            <person name="Kuo A."/>
            <person name="Riley R."/>
            <person name="Mondo S."/>
            <person name="LaButti K."/>
            <person name="Haridas S."/>
            <person name="Pangalinan J."/>
            <person name="Salamov A.A."/>
            <person name="Simmons B.A."/>
            <person name="Magnuson J.K."/>
            <person name="Chen J."/>
            <person name="Drula E."/>
            <person name="Henrissat B."/>
            <person name="Wiebenga A."/>
            <person name="Lubbers R.J."/>
            <person name="Gomes A.C."/>
            <person name="Makela M.R."/>
            <person name="Stajich J."/>
            <person name="Grigoriev I.V."/>
            <person name="Mortensen U.H."/>
            <person name="De vries R.P."/>
            <person name="Baker S.E."/>
            <person name="Andersen M.R."/>
        </authorList>
    </citation>
    <scope>NUCLEOTIDE SEQUENCE [LARGE SCALE GENOMIC DNA]</scope>
    <source>
        <strain evidence="2 3">CBS 600.67</strain>
    </source>
</reference>
<proteinExistence type="predicted"/>
<feature type="chain" id="PRO_5045320298" evidence="1">
    <location>
        <begin position="18"/>
        <end position="462"/>
    </location>
</feature>
<protein>
    <submittedName>
        <fullName evidence="2">PLC-like phosphodiesterase</fullName>
    </submittedName>
</protein>
<dbReference type="PANTHER" id="PTHR13593:SF140">
    <property type="entry name" value="PLC-LIKE PHOSPHODIESTERASE"/>
    <property type="match status" value="1"/>
</dbReference>
<evidence type="ECO:0000313" key="3">
    <source>
        <dbReference type="Proteomes" id="UP001610335"/>
    </source>
</evidence>
<name>A0ABR4IYZ0_9EURO</name>
<evidence type="ECO:0000256" key="1">
    <source>
        <dbReference type="SAM" id="SignalP"/>
    </source>
</evidence>
<dbReference type="InterPro" id="IPR051057">
    <property type="entry name" value="PI-PLC_domain"/>
</dbReference>
<dbReference type="PANTHER" id="PTHR13593">
    <property type="match status" value="1"/>
</dbReference>
<keyword evidence="1" id="KW-0732">Signal</keyword>
<dbReference type="SUPFAM" id="SSF51695">
    <property type="entry name" value="PLC-like phosphodiesterases"/>
    <property type="match status" value="1"/>
</dbReference>
<dbReference type="EMBL" id="JBFXLS010000007">
    <property type="protein sequence ID" value="KAL2832033.1"/>
    <property type="molecule type" value="Genomic_DNA"/>
</dbReference>
<accession>A0ABR4IYZ0</accession>
<dbReference type="Proteomes" id="UP001610335">
    <property type="component" value="Unassembled WGS sequence"/>
</dbReference>
<organism evidence="2 3">
    <name type="scientific">Aspergillus cavernicola</name>
    <dbReference type="NCBI Taxonomy" id="176166"/>
    <lineage>
        <taxon>Eukaryota</taxon>
        <taxon>Fungi</taxon>
        <taxon>Dikarya</taxon>
        <taxon>Ascomycota</taxon>
        <taxon>Pezizomycotina</taxon>
        <taxon>Eurotiomycetes</taxon>
        <taxon>Eurotiomycetidae</taxon>
        <taxon>Eurotiales</taxon>
        <taxon>Aspergillaceae</taxon>
        <taxon>Aspergillus</taxon>
        <taxon>Aspergillus subgen. Nidulantes</taxon>
    </lineage>
</organism>
<comment type="caution">
    <text evidence="2">The sequence shown here is derived from an EMBL/GenBank/DDBJ whole genome shotgun (WGS) entry which is preliminary data.</text>
</comment>
<evidence type="ECO:0000313" key="2">
    <source>
        <dbReference type="EMBL" id="KAL2832033.1"/>
    </source>
</evidence>
<keyword evidence="3" id="KW-1185">Reference proteome</keyword>
<dbReference type="Gene3D" id="3.20.20.190">
    <property type="entry name" value="Phosphatidylinositol (PI) phosphodiesterase"/>
    <property type="match status" value="1"/>
</dbReference>
<feature type="signal peptide" evidence="1">
    <location>
        <begin position="1"/>
        <end position="17"/>
    </location>
</feature>
<sequence>MRAACLLSLLAVGPVLAQNTNSNTDSDSLEQAISESLADIASSITTTIDEATIPTGDYLTYSTTVFLTDHGSVLGSTAVEVTETSGSENSTTSNATLTTTSDSVTVLMGGQTTITANGTNNITHTSTPTASQTPVVNTQPCNGYPEFCNRKYSNISMVAAHNSPFVMQGNVAANQALGVQYQLDDGVRMLQFQAHVANGTVNLCHTSCDMLNAGSLDDYLTSVASWMRQHPYDVITLLIGNYDYADPGNFTAAFESSGLMDLVFTPPMIPMGLDDWPTLGSIILSGKRALVFMDYQANQTAYPWLMDEFSQIWETPFSPTDRAFPCNVQRPPGLADNDARARMYMANHNLNIEFNIASLNLLIPNTALLNETNADTGYGSLGRMADNCTTRWNRAPNFLLVDYYNEGNFNGSVFEVAANLNNVSYDRDSCCGTLSAASSVVPRGMMTAVLMLVGVQILMSGF</sequence>
<dbReference type="InterPro" id="IPR017946">
    <property type="entry name" value="PLC-like_Pdiesterase_TIM-brl"/>
</dbReference>
<dbReference type="CDD" id="cd08588">
    <property type="entry name" value="PI-PLCc_At5g67130_like"/>
    <property type="match status" value="1"/>
</dbReference>